<gene>
    <name evidence="1" type="ORF">EYF80_019132</name>
</gene>
<accession>A0A4Z2HZC1</accession>
<evidence type="ECO:0000313" key="1">
    <source>
        <dbReference type="EMBL" id="TNN70695.1"/>
    </source>
</evidence>
<comment type="caution">
    <text evidence="1">The sequence shown here is derived from an EMBL/GenBank/DDBJ whole genome shotgun (WGS) entry which is preliminary data.</text>
</comment>
<dbReference type="AlphaFoldDB" id="A0A4Z2HZC1"/>
<reference evidence="1 2" key="1">
    <citation type="submission" date="2019-03" db="EMBL/GenBank/DDBJ databases">
        <title>First draft genome of Liparis tanakae, snailfish: a comprehensive survey of snailfish specific genes.</title>
        <authorList>
            <person name="Kim W."/>
            <person name="Song I."/>
            <person name="Jeong J.-H."/>
            <person name="Kim D."/>
            <person name="Kim S."/>
            <person name="Ryu S."/>
            <person name="Song J.Y."/>
            <person name="Lee S.K."/>
        </authorList>
    </citation>
    <scope>NUCLEOTIDE SEQUENCE [LARGE SCALE GENOMIC DNA]</scope>
    <source>
        <tissue evidence="1">Muscle</tissue>
    </source>
</reference>
<dbReference type="EMBL" id="SRLO01000160">
    <property type="protein sequence ID" value="TNN70695.1"/>
    <property type="molecule type" value="Genomic_DNA"/>
</dbReference>
<proteinExistence type="predicted"/>
<evidence type="ECO:0000313" key="2">
    <source>
        <dbReference type="Proteomes" id="UP000314294"/>
    </source>
</evidence>
<organism evidence="1 2">
    <name type="scientific">Liparis tanakae</name>
    <name type="common">Tanaka's snailfish</name>
    <dbReference type="NCBI Taxonomy" id="230148"/>
    <lineage>
        <taxon>Eukaryota</taxon>
        <taxon>Metazoa</taxon>
        <taxon>Chordata</taxon>
        <taxon>Craniata</taxon>
        <taxon>Vertebrata</taxon>
        <taxon>Euteleostomi</taxon>
        <taxon>Actinopterygii</taxon>
        <taxon>Neopterygii</taxon>
        <taxon>Teleostei</taxon>
        <taxon>Neoteleostei</taxon>
        <taxon>Acanthomorphata</taxon>
        <taxon>Eupercaria</taxon>
        <taxon>Perciformes</taxon>
        <taxon>Cottioidei</taxon>
        <taxon>Cottales</taxon>
        <taxon>Liparidae</taxon>
        <taxon>Liparis</taxon>
    </lineage>
</organism>
<keyword evidence="2" id="KW-1185">Reference proteome</keyword>
<protein>
    <submittedName>
        <fullName evidence="1">Uncharacterized protein</fullName>
    </submittedName>
</protein>
<sequence>METDGLLLFAKHEATVFERETPARLGPKSCTVDLAAQTSHSMDPDMVHVHGLVSFTNESIVSELEW</sequence>
<dbReference type="Proteomes" id="UP000314294">
    <property type="component" value="Unassembled WGS sequence"/>
</dbReference>
<name>A0A4Z2HZC1_9TELE</name>